<sequence>TDDGWDQVHSWIDNCSRNHATCRARRIRMKDIPVEQRPKRFLRVGEIGADAVMLCDTIGDDLDEYMTLSHCWGGVKPIRLLKENYSWFLNGIALHEMPKTFRDAIEVTRRLGISFLWIDSLCIVQDSAEDWAEESSKMHRVYRNSYLNLAAGALPDSTGGLFYRSLSGVPCRITVGSGNQERIAGSHFEYPPGHGLILFTRGWVVQERLLSTRLLVSGQDEVHWDCSELQAILKQHKYWQDLETKTDPGLMDTWFELINEYSFKKLTNQADKLVAVAGLAEDLGRIWDGSSHFAGIWAYRLRSGLLWEVREPFTRRTLNTAPSWSWASLEGGLMMTINEHCGGLVEILAVDMKPAMSSQPFGSVTGGTIRFRGPLTKATFVR</sequence>
<dbReference type="InterPro" id="IPR010730">
    <property type="entry name" value="HET"/>
</dbReference>
<dbReference type="RefSeq" id="XP_064666157.1">
    <property type="nucleotide sequence ID" value="XM_064810651.1"/>
</dbReference>
<feature type="non-terminal residue" evidence="2">
    <location>
        <position position="1"/>
    </location>
</feature>
<reference evidence="2" key="2">
    <citation type="submission" date="2023-05" db="EMBL/GenBank/DDBJ databases">
        <authorList>
            <consortium name="Lawrence Berkeley National Laboratory"/>
            <person name="Steindorff A."/>
            <person name="Hensen N."/>
            <person name="Bonometti L."/>
            <person name="Westerberg I."/>
            <person name="Brannstrom I.O."/>
            <person name="Guillou S."/>
            <person name="Cros-Aarteil S."/>
            <person name="Calhoun S."/>
            <person name="Haridas S."/>
            <person name="Kuo A."/>
            <person name="Mondo S."/>
            <person name="Pangilinan J."/>
            <person name="Riley R."/>
            <person name="Labutti K."/>
            <person name="Andreopoulos B."/>
            <person name="Lipzen A."/>
            <person name="Chen C."/>
            <person name="Yanf M."/>
            <person name="Daum C."/>
            <person name="Ng V."/>
            <person name="Clum A."/>
            <person name="Ohm R."/>
            <person name="Martin F."/>
            <person name="Silar P."/>
            <person name="Natvig D."/>
            <person name="Lalanne C."/>
            <person name="Gautier V."/>
            <person name="Ament-Velasquez S.L."/>
            <person name="Kruys A."/>
            <person name="Hutchinson M.I."/>
            <person name="Powell A.J."/>
            <person name="Barry K."/>
            <person name="Miller A.N."/>
            <person name="Grigoriev I.V."/>
            <person name="Debuchy R."/>
            <person name="Gladieux P."/>
            <person name="Thoren M.H."/>
            <person name="Johannesson H."/>
        </authorList>
    </citation>
    <scope>NUCLEOTIDE SEQUENCE</scope>
    <source>
        <strain evidence="2">CBS 508.74</strain>
    </source>
</reference>
<dbReference type="GeneID" id="89934776"/>
<organism evidence="2 3">
    <name type="scientific">Canariomyces notabilis</name>
    <dbReference type="NCBI Taxonomy" id="2074819"/>
    <lineage>
        <taxon>Eukaryota</taxon>
        <taxon>Fungi</taxon>
        <taxon>Dikarya</taxon>
        <taxon>Ascomycota</taxon>
        <taxon>Pezizomycotina</taxon>
        <taxon>Sordariomycetes</taxon>
        <taxon>Sordariomycetidae</taxon>
        <taxon>Sordariales</taxon>
        <taxon>Chaetomiaceae</taxon>
        <taxon>Canariomyces</taxon>
    </lineage>
</organism>
<dbReference type="Proteomes" id="UP001302812">
    <property type="component" value="Unassembled WGS sequence"/>
</dbReference>
<dbReference type="EMBL" id="MU853362">
    <property type="protein sequence ID" value="KAK4108587.1"/>
    <property type="molecule type" value="Genomic_DNA"/>
</dbReference>
<reference evidence="2" key="1">
    <citation type="journal article" date="2023" name="Mol. Phylogenet. Evol.">
        <title>Genome-scale phylogeny and comparative genomics of the fungal order Sordariales.</title>
        <authorList>
            <person name="Hensen N."/>
            <person name="Bonometti L."/>
            <person name="Westerberg I."/>
            <person name="Brannstrom I.O."/>
            <person name="Guillou S."/>
            <person name="Cros-Aarteil S."/>
            <person name="Calhoun S."/>
            <person name="Haridas S."/>
            <person name="Kuo A."/>
            <person name="Mondo S."/>
            <person name="Pangilinan J."/>
            <person name="Riley R."/>
            <person name="LaButti K."/>
            <person name="Andreopoulos B."/>
            <person name="Lipzen A."/>
            <person name="Chen C."/>
            <person name="Yan M."/>
            <person name="Daum C."/>
            <person name="Ng V."/>
            <person name="Clum A."/>
            <person name="Steindorff A."/>
            <person name="Ohm R.A."/>
            <person name="Martin F."/>
            <person name="Silar P."/>
            <person name="Natvig D.O."/>
            <person name="Lalanne C."/>
            <person name="Gautier V."/>
            <person name="Ament-Velasquez S.L."/>
            <person name="Kruys A."/>
            <person name="Hutchinson M.I."/>
            <person name="Powell A.J."/>
            <person name="Barry K."/>
            <person name="Miller A.N."/>
            <person name="Grigoriev I.V."/>
            <person name="Debuchy R."/>
            <person name="Gladieux P."/>
            <person name="Hiltunen Thoren M."/>
            <person name="Johannesson H."/>
        </authorList>
    </citation>
    <scope>NUCLEOTIDE SEQUENCE</scope>
    <source>
        <strain evidence="2">CBS 508.74</strain>
    </source>
</reference>
<dbReference type="Pfam" id="PF06985">
    <property type="entry name" value="HET"/>
    <property type="match status" value="1"/>
</dbReference>
<proteinExistence type="predicted"/>
<accession>A0AAN6QE67</accession>
<feature type="domain" description="Heterokaryon incompatibility" evidence="1">
    <location>
        <begin position="65"/>
        <end position="207"/>
    </location>
</feature>
<comment type="caution">
    <text evidence="2">The sequence shown here is derived from an EMBL/GenBank/DDBJ whole genome shotgun (WGS) entry which is preliminary data.</text>
</comment>
<dbReference type="AlphaFoldDB" id="A0AAN6QE67"/>
<keyword evidence="3" id="KW-1185">Reference proteome</keyword>
<name>A0AAN6QE67_9PEZI</name>
<evidence type="ECO:0000259" key="1">
    <source>
        <dbReference type="Pfam" id="PF06985"/>
    </source>
</evidence>
<feature type="non-terminal residue" evidence="2">
    <location>
        <position position="382"/>
    </location>
</feature>
<evidence type="ECO:0000313" key="3">
    <source>
        <dbReference type="Proteomes" id="UP001302812"/>
    </source>
</evidence>
<evidence type="ECO:0000313" key="2">
    <source>
        <dbReference type="EMBL" id="KAK4108587.1"/>
    </source>
</evidence>
<dbReference type="PANTHER" id="PTHR33112">
    <property type="entry name" value="DOMAIN PROTEIN, PUTATIVE-RELATED"/>
    <property type="match status" value="1"/>
</dbReference>
<dbReference type="PANTHER" id="PTHR33112:SF10">
    <property type="entry name" value="TOL"/>
    <property type="match status" value="1"/>
</dbReference>
<protein>
    <submittedName>
        <fullName evidence="2">HET-domain-containing protein</fullName>
    </submittedName>
</protein>
<gene>
    <name evidence="2" type="ORF">N656DRAFT_691095</name>
</gene>